<feature type="region of interest" description="Disordered" evidence="1">
    <location>
        <begin position="1"/>
        <end position="190"/>
    </location>
</feature>
<feature type="compositionally biased region" description="Basic and acidic residues" evidence="1">
    <location>
        <begin position="12"/>
        <end position="30"/>
    </location>
</feature>
<organism evidence="2 3">
    <name type="scientific">Ilex paraguariensis</name>
    <name type="common">yerba mate</name>
    <dbReference type="NCBI Taxonomy" id="185542"/>
    <lineage>
        <taxon>Eukaryota</taxon>
        <taxon>Viridiplantae</taxon>
        <taxon>Streptophyta</taxon>
        <taxon>Embryophyta</taxon>
        <taxon>Tracheophyta</taxon>
        <taxon>Spermatophyta</taxon>
        <taxon>Magnoliopsida</taxon>
        <taxon>eudicotyledons</taxon>
        <taxon>Gunneridae</taxon>
        <taxon>Pentapetalae</taxon>
        <taxon>asterids</taxon>
        <taxon>campanulids</taxon>
        <taxon>Aquifoliales</taxon>
        <taxon>Aquifoliaceae</taxon>
        <taxon>Ilex</taxon>
    </lineage>
</organism>
<feature type="region of interest" description="Disordered" evidence="1">
    <location>
        <begin position="213"/>
        <end position="308"/>
    </location>
</feature>
<feature type="compositionally biased region" description="Basic and acidic residues" evidence="1">
    <location>
        <begin position="103"/>
        <end position="129"/>
    </location>
</feature>
<feature type="compositionally biased region" description="Polar residues" evidence="1">
    <location>
        <begin position="135"/>
        <end position="144"/>
    </location>
</feature>
<dbReference type="PANTHER" id="PTHR34660">
    <property type="entry name" value="MYB-LIKE PROTEIN X"/>
    <property type="match status" value="1"/>
</dbReference>
<feature type="region of interest" description="Disordered" evidence="1">
    <location>
        <begin position="466"/>
        <end position="526"/>
    </location>
</feature>
<evidence type="ECO:0000313" key="2">
    <source>
        <dbReference type="EMBL" id="CAK9182048.1"/>
    </source>
</evidence>
<protein>
    <recommendedName>
        <fullName evidence="4">Myb-like protein X</fullName>
    </recommendedName>
</protein>
<feature type="compositionally biased region" description="Basic and acidic residues" evidence="1">
    <location>
        <begin position="148"/>
        <end position="177"/>
    </location>
</feature>
<dbReference type="EMBL" id="CAUOFW020008224">
    <property type="protein sequence ID" value="CAK9182048.1"/>
    <property type="molecule type" value="Genomic_DNA"/>
</dbReference>
<evidence type="ECO:0000313" key="3">
    <source>
        <dbReference type="Proteomes" id="UP001642360"/>
    </source>
</evidence>
<dbReference type="PANTHER" id="PTHR34660:SF21">
    <property type="entry name" value="MYB-LIKE PROTEIN X ISOFORM X2"/>
    <property type="match status" value="1"/>
</dbReference>
<dbReference type="Proteomes" id="UP001642360">
    <property type="component" value="Unassembled WGS sequence"/>
</dbReference>
<feature type="compositionally biased region" description="Basic and acidic residues" evidence="1">
    <location>
        <begin position="39"/>
        <end position="59"/>
    </location>
</feature>
<evidence type="ECO:0000256" key="1">
    <source>
        <dbReference type="SAM" id="MobiDB-lite"/>
    </source>
</evidence>
<feature type="compositionally biased region" description="Basic residues" evidence="1">
    <location>
        <begin position="247"/>
        <end position="259"/>
    </location>
</feature>
<feature type="compositionally biased region" description="Polar residues" evidence="1">
    <location>
        <begin position="495"/>
        <end position="507"/>
    </location>
</feature>
<sequence length="597" mass="67416">MSRCFSFPPPGYEKKARPDDANLLTKEKHKENKHKKDKKDKEKKEGKEKKDKERSEEKHREKKDRKDKHKHKKDKDRDKEKKKTSDEKKIVGQSNCHNGNKLDPNHKQKDGDTDSKFLLDLGNRIRNDDGAMESRTVQKTTPIQRSAELPRKMVESNIGKLDEGNDKFKEKREDNRKIGVPGNKFQARGIENGFVQSVNEGEQRKVEGVARLVGKNLEMQMEGKEKSKPKNIDSRGDRNKDKDREKKSKSKDKKRKKEKKKEEDPNKEQLKLRESGNNDVGVHSVKPSFLSKESNKSTVSNGNLGKRKELEMNGFLHDNDTRPNKLAKHVTSSHQIVEHGRKLEPCQTVFPFQSDKKGTVTANNQKVNDKVSAYQPLLENERKLGRSQTAVQFASKGQGTVDNHKVNDKVSSHQPLVESERKSQLSKTAIQFPSKGLGTVNDQRVFNKVSSFQAVVENGGKLEPGQAALQASSDKQGGVSNSKGAKRESRINGLTEAQQPTVSSARPTSAPLKVKQRAEASLKPPHPDSKYLSQIIHVPKIEWSDFDDQEWLFNSKNLQSKKPKLGSSVVEGTKQVWAEALPIESADVTALPYVIPY</sequence>
<feature type="compositionally biased region" description="Basic and acidic residues" evidence="1">
    <location>
        <begin position="260"/>
        <end position="276"/>
    </location>
</feature>
<accession>A0ABC8UM30</accession>
<name>A0ABC8UM30_9AQUA</name>
<feature type="compositionally biased region" description="Polar residues" evidence="1">
    <location>
        <begin position="469"/>
        <end position="483"/>
    </location>
</feature>
<feature type="compositionally biased region" description="Basic and acidic residues" evidence="1">
    <location>
        <begin position="75"/>
        <end position="90"/>
    </location>
</feature>
<feature type="compositionally biased region" description="Basic and acidic residues" evidence="1">
    <location>
        <begin position="516"/>
        <end position="526"/>
    </location>
</feature>
<feature type="compositionally biased region" description="Basic residues" evidence="1">
    <location>
        <begin position="60"/>
        <end position="74"/>
    </location>
</feature>
<proteinExistence type="predicted"/>
<keyword evidence="3" id="KW-1185">Reference proteome</keyword>
<dbReference type="AlphaFoldDB" id="A0ABC8UM30"/>
<evidence type="ECO:0008006" key="4">
    <source>
        <dbReference type="Google" id="ProtNLM"/>
    </source>
</evidence>
<comment type="caution">
    <text evidence="2">The sequence shown here is derived from an EMBL/GenBank/DDBJ whole genome shotgun (WGS) entry which is preliminary data.</text>
</comment>
<gene>
    <name evidence="2" type="ORF">ILEXP_LOCUS52179</name>
</gene>
<feature type="compositionally biased region" description="Basic and acidic residues" evidence="1">
    <location>
        <begin position="221"/>
        <end position="246"/>
    </location>
</feature>
<reference evidence="2 3" key="1">
    <citation type="submission" date="2024-02" db="EMBL/GenBank/DDBJ databases">
        <authorList>
            <person name="Vignale AGUSTIN F."/>
            <person name="Sosa J E."/>
            <person name="Modenutti C."/>
        </authorList>
    </citation>
    <scope>NUCLEOTIDE SEQUENCE [LARGE SCALE GENOMIC DNA]</scope>
</reference>